<dbReference type="Proteomes" id="UP000092871">
    <property type="component" value="Unassembled WGS sequence"/>
</dbReference>
<organism evidence="6 9">
    <name type="scientific">Marinomonas gallaica</name>
    <dbReference type="NCBI Taxonomy" id="1806667"/>
    <lineage>
        <taxon>Bacteria</taxon>
        <taxon>Pseudomonadati</taxon>
        <taxon>Pseudomonadota</taxon>
        <taxon>Gammaproteobacteria</taxon>
        <taxon>Oceanospirillales</taxon>
        <taxon>Oceanospirillaceae</taxon>
        <taxon>Marinomonas</taxon>
    </lineage>
</organism>
<dbReference type="EMBL" id="FLRB01000011">
    <property type="protein sequence ID" value="SBT21110.1"/>
    <property type="molecule type" value="Genomic_DNA"/>
</dbReference>
<dbReference type="PANTHER" id="PTHR30118">
    <property type="entry name" value="HTH-TYPE TRANSCRIPTIONAL REGULATOR LEUO-RELATED"/>
    <property type="match status" value="1"/>
</dbReference>
<gene>
    <name evidence="6" type="primary">syrM1_1</name>
    <name evidence="7" type="synonym">syrM1_2</name>
    <name evidence="6" type="ORF">MGA5115_00136</name>
    <name evidence="7" type="ORF">MGA5116_01697</name>
</gene>
<dbReference type="InterPro" id="IPR000847">
    <property type="entry name" value="LysR_HTH_N"/>
</dbReference>
<dbReference type="Proteomes" id="UP000092840">
    <property type="component" value="Unassembled WGS sequence"/>
</dbReference>
<keyword evidence="2" id="KW-0805">Transcription regulation</keyword>
<dbReference type="GO" id="GO:0003677">
    <property type="term" value="F:DNA binding"/>
    <property type="evidence" value="ECO:0007669"/>
    <property type="project" value="UniProtKB-KW"/>
</dbReference>
<accession>A0A1C3JLI1</accession>
<reference evidence="6 9" key="1">
    <citation type="submission" date="2016-06" db="EMBL/GenBank/DDBJ databases">
        <authorList>
            <person name="Kjaerup R.B."/>
            <person name="Dalgaard T.S."/>
            <person name="Juul-Madsen H.R."/>
        </authorList>
    </citation>
    <scope>NUCLEOTIDE SEQUENCE [LARGE SCALE GENOMIC DNA]</scope>
    <source>
        <strain evidence="6 9">CECT 5115</strain>
    </source>
</reference>
<dbReference type="Gene3D" id="3.40.190.10">
    <property type="entry name" value="Periplasmic binding protein-like II"/>
    <property type="match status" value="2"/>
</dbReference>
<dbReference type="OrthoDB" id="8839911at2"/>
<dbReference type="Gene3D" id="1.10.10.10">
    <property type="entry name" value="Winged helix-like DNA-binding domain superfamily/Winged helix DNA-binding domain"/>
    <property type="match status" value="1"/>
</dbReference>
<dbReference type="InterPro" id="IPR005119">
    <property type="entry name" value="LysR_subst-bd"/>
</dbReference>
<dbReference type="SUPFAM" id="SSF53850">
    <property type="entry name" value="Periplasmic binding protein-like II"/>
    <property type="match status" value="1"/>
</dbReference>
<comment type="similarity">
    <text evidence="1">Belongs to the LysR transcriptional regulatory family.</text>
</comment>
<dbReference type="SUPFAM" id="SSF46785">
    <property type="entry name" value="Winged helix' DNA-binding domain"/>
    <property type="match status" value="1"/>
</dbReference>
<evidence type="ECO:0000313" key="9">
    <source>
        <dbReference type="Proteomes" id="UP000092871"/>
    </source>
</evidence>
<dbReference type="GO" id="GO:0003700">
    <property type="term" value="F:DNA-binding transcription factor activity"/>
    <property type="evidence" value="ECO:0007669"/>
    <property type="project" value="InterPro"/>
</dbReference>
<dbReference type="RefSeq" id="WP_067030267.1">
    <property type="nucleotide sequence ID" value="NZ_FLRA01000001.1"/>
</dbReference>
<keyword evidence="8" id="KW-1185">Reference proteome</keyword>
<name>A0A1C3JLI1_9GAMM</name>
<dbReference type="Pfam" id="PF03466">
    <property type="entry name" value="LysR_substrate"/>
    <property type="match status" value="1"/>
</dbReference>
<proteinExistence type="inferred from homology"/>
<keyword evidence="3" id="KW-0238">DNA-binding</keyword>
<evidence type="ECO:0000256" key="1">
    <source>
        <dbReference type="ARBA" id="ARBA00009437"/>
    </source>
</evidence>
<dbReference type="CDD" id="cd08417">
    <property type="entry name" value="PBP2_Nitroaromatics_like"/>
    <property type="match status" value="1"/>
</dbReference>
<sequence length="311" mass="35535">MLSSAMMHLDIKTLTALLYLLEERNVGRVATKLYLSQPAMSRTLSRLREAFDDPLFIRTNKGMLPTTKALVLEMPLRQILEQMNGLNNEREFDPRKSERVFRLQTSHYQAQAYMPTIAERFYQLAPNASLETSLVTENSLLRTENQTVDAVLCSEYVQLPSRFDKHVLGQEKFGCIMSNHHPLADQEQISLDEFLSYNHVLVTLGGSTQVYSESALGERAKERCYTLRTPYFMSALEAVGKTELLFSTSQLLALRFQDQFGLMIKPLPYDFPPVNYYLSWPSEQSQDPGGIWLRNLCSGVVQDMIPYPVAQ</sequence>
<evidence type="ECO:0000313" key="8">
    <source>
        <dbReference type="Proteomes" id="UP000092840"/>
    </source>
</evidence>
<dbReference type="PANTHER" id="PTHR30118:SF15">
    <property type="entry name" value="TRANSCRIPTIONAL REGULATORY PROTEIN"/>
    <property type="match status" value="1"/>
</dbReference>
<keyword evidence="4" id="KW-0804">Transcription</keyword>
<evidence type="ECO:0000256" key="2">
    <source>
        <dbReference type="ARBA" id="ARBA00023015"/>
    </source>
</evidence>
<dbReference type="PROSITE" id="PS50931">
    <property type="entry name" value="HTH_LYSR"/>
    <property type="match status" value="1"/>
</dbReference>
<dbReference type="EMBL" id="FLRA01000001">
    <property type="protein sequence ID" value="SBT16062.1"/>
    <property type="molecule type" value="Genomic_DNA"/>
</dbReference>
<evidence type="ECO:0000313" key="6">
    <source>
        <dbReference type="EMBL" id="SBT16062.1"/>
    </source>
</evidence>
<evidence type="ECO:0000256" key="4">
    <source>
        <dbReference type="ARBA" id="ARBA00023163"/>
    </source>
</evidence>
<protein>
    <submittedName>
        <fullName evidence="6">HTH-type transcriptional regulator SyrM 1</fullName>
    </submittedName>
</protein>
<dbReference type="InterPro" id="IPR037402">
    <property type="entry name" value="YidZ_PBP2"/>
</dbReference>
<reference evidence="7 8" key="2">
    <citation type="submission" date="2016-06" db="EMBL/GenBank/DDBJ databases">
        <authorList>
            <person name="Rodrigo-Torres L."/>
            <person name="Arahal D.R."/>
        </authorList>
    </citation>
    <scope>NUCLEOTIDE SEQUENCE [LARGE SCALE GENOMIC DNA]</scope>
    <source>
        <strain evidence="7 8">CECT 5116</strain>
    </source>
</reference>
<dbReference type="PRINTS" id="PR00039">
    <property type="entry name" value="HTHLYSR"/>
</dbReference>
<evidence type="ECO:0000256" key="3">
    <source>
        <dbReference type="ARBA" id="ARBA00023125"/>
    </source>
</evidence>
<evidence type="ECO:0000259" key="5">
    <source>
        <dbReference type="PROSITE" id="PS50931"/>
    </source>
</evidence>
<dbReference type="InterPro" id="IPR050389">
    <property type="entry name" value="LysR-type_TF"/>
</dbReference>
<evidence type="ECO:0000313" key="7">
    <source>
        <dbReference type="EMBL" id="SBT21110.1"/>
    </source>
</evidence>
<dbReference type="InterPro" id="IPR036390">
    <property type="entry name" value="WH_DNA-bd_sf"/>
</dbReference>
<dbReference type="Pfam" id="PF00126">
    <property type="entry name" value="HTH_1"/>
    <property type="match status" value="1"/>
</dbReference>
<dbReference type="InterPro" id="IPR036388">
    <property type="entry name" value="WH-like_DNA-bd_sf"/>
</dbReference>
<dbReference type="AlphaFoldDB" id="A0A1C3JLI1"/>
<feature type="domain" description="HTH lysR-type" evidence="5">
    <location>
        <begin position="9"/>
        <end position="66"/>
    </location>
</feature>